<protein>
    <submittedName>
        <fullName evidence="1">Uncharacterized protein</fullName>
    </submittedName>
</protein>
<dbReference type="Proteomes" id="UP000014028">
    <property type="component" value="Unassembled WGS sequence"/>
</dbReference>
<dbReference type="InterPro" id="IPR005001">
    <property type="entry name" value="Hfq"/>
</dbReference>
<evidence type="ECO:0000313" key="2">
    <source>
        <dbReference type="Proteomes" id="UP000014028"/>
    </source>
</evidence>
<accession>A0A9W5R0B7</accession>
<dbReference type="GO" id="GO:0003723">
    <property type="term" value="F:RNA binding"/>
    <property type="evidence" value="ECO:0007669"/>
    <property type="project" value="InterPro"/>
</dbReference>
<dbReference type="GO" id="GO:0006355">
    <property type="term" value="P:regulation of DNA-templated transcription"/>
    <property type="evidence" value="ECO:0007669"/>
    <property type="project" value="InterPro"/>
</dbReference>
<dbReference type="InterPro" id="IPR010920">
    <property type="entry name" value="LSM_dom_sf"/>
</dbReference>
<gene>
    <name evidence="1" type="ORF">IKC_06467</name>
</gene>
<evidence type="ECO:0000313" key="1">
    <source>
        <dbReference type="EMBL" id="EOQ00422.1"/>
    </source>
</evidence>
<organism evidence="1 2">
    <name type="scientific">Bacillus cereus VD184</name>
    <dbReference type="NCBI Taxonomy" id="1053242"/>
    <lineage>
        <taxon>Bacteria</taxon>
        <taxon>Bacillati</taxon>
        <taxon>Bacillota</taxon>
        <taxon>Bacilli</taxon>
        <taxon>Bacillales</taxon>
        <taxon>Bacillaceae</taxon>
        <taxon>Bacillus</taxon>
        <taxon>Bacillus cereus group</taxon>
    </lineage>
</organism>
<proteinExistence type="predicted"/>
<dbReference type="EMBL" id="AHFK01000116">
    <property type="protein sequence ID" value="EOQ00422.1"/>
    <property type="molecule type" value="Genomic_DNA"/>
</dbReference>
<name>A0A9W5R0B7_BACCE</name>
<dbReference type="RefSeq" id="WP_016124164.1">
    <property type="nucleotide sequence ID" value="NZ_KB976855.1"/>
</dbReference>
<comment type="caution">
    <text evidence="1">The sequence shown here is derived from an EMBL/GenBank/DDBJ whole genome shotgun (WGS) entry which is preliminary data.</text>
</comment>
<dbReference type="Pfam" id="PF17209">
    <property type="entry name" value="Hfq"/>
    <property type="match status" value="1"/>
</dbReference>
<dbReference type="Gene3D" id="2.30.30.100">
    <property type="match status" value="1"/>
</dbReference>
<dbReference type="SUPFAM" id="SSF50182">
    <property type="entry name" value="Sm-like ribonucleoproteins"/>
    <property type="match status" value="1"/>
</dbReference>
<reference evidence="1 2" key="1">
    <citation type="submission" date="2012-12" db="EMBL/GenBank/DDBJ databases">
        <title>The Genome Sequence of Bacillus cereus VD184.</title>
        <authorList>
            <consortium name="The Broad Institute Genome Sequencing Platform"/>
            <consortium name="The Broad Institute Genome Sequencing Center for Infectious Disease"/>
            <person name="Feldgarden M."/>
            <person name="Van der Auwera G.A."/>
            <person name="Mahillon J."/>
            <person name="Duprez V."/>
            <person name="Timmery S."/>
            <person name="Mattelet C."/>
            <person name="Dierick K."/>
            <person name="Sun M."/>
            <person name="Yu Z."/>
            <person name="Zhu L."/>
            <person name="Hu X."/>
            <person name="Shank E.B."/>
            <person name="Swiecicka I."/>
            <person name="Hansen B.M."/>
            <person name="Andrup L."/>
            <person name="Walker B."/>
            <person name="Young S.K."/>
            <person name="Zeng Q."/>
            <person name="Gargeya S."/>
            <person name="Fitzgerald M."/>
            <person name="Haas B."/>
            <person name="Abouelleil A."/>
            <person name="Alvarado L."/>
            <person name="Arachchi H.M."/>
            <person name="Berlin A.M."/>
            <person name="Chapman S.B."/>
            <person name="Dewar J."/>
            <person name="Goldberg J."/>
            <person name="Griggs A."/>
            <person name="Gujja S."/>
            <person name="Hansen M."/>
            <person name="Howarth C."/>
            <person name="Imamovic A."/>
            <person name="Larimer J."/>
            <person name="McCowan C."/>
            <person name="Murphy C."/>
            <person name="Neiman D."/>
            <person name="Pearson M."/>
            <person name="Priest M."/>
            <person name="Roberts A."/>
            <person name="Saif S."/>
            <person name="Shea T."/>
            <person name="Sisk P."/>
            <person name="Sykes S."/>
            <person name="Wortman J."/>
            <person name="Nusbaum C."/>
            <person name="Birren B."/>
        </authorList>
    </citation>
    <scope>NUCLEOTIDE SEQUENCE [LARGE SCALE GENOMIC DNA]</scope>
    <source>
        <strain evidence="1 2">VD184</strain>
    </source>
</reference>
<sequence length="98" mass="11864">MFLQFDIILQYVEYKEIPCKFILQEDKRITGKVIGRDPFMIYVKTADKEKGKTHFLFKHSIIDIIPQKDLDFKQVKEEIINYNKEKKKQKELRKAQEI</sequence>
<dbReference type="AlphaFoldDB" id="A0A9W5R0B7"/>